<protein>
    <recommendedName>
        <fullName evidence="5">Probable cobalt-precorrin-6B C(15)-methyltransferase (decarboxylating)</fullName>
        <ecNumber evidence="5">2.1.1.196</ecNumber>
    </recommendedName>
</protein>
<dbReference type="HAMAP" id="MF_00786">
    <property type="entry name" value="CbiT"/>
    <property type="match status" value="1"/>
</dbReference>
<dbReference type="SUPFAM" id="SSF53335">
    <property type="entry name" value="S-adenosyl-L-methionine-dependent methyltransferases"/>
    <property type="match status" value="1"/>
</dbReference>
<evidence type="ECO:0000256" key="1">
    <source>
        <dbReference type="ARBA" id="ARBA00022573"/>
    </source>
</evidence>
<evidence type="ECO:0000259" key="6">
    <source>
        <dbReference type="Pfam" id="PF13847"/>
    </source>
</evidence>
<keyword evidence="1 5" id="KW-0169">Cobalamin biosynthesis</keyword>
<comment type="pathway">
    <text evidence="5">Cofactor biosynthesis; adenosylcobalamin biosynthesis; cob(II)yrinate a,c-diamide from sirohydrochlorin (anaerobic route): step 8/10.</text>
</comment>
<dbReference type="PANTHER" id="PTHR43182:SF1">
    <property type="entry name" value="COBALT-PRECORRIN-7 C(5)-METHYLTRANSFERASE"/>
    <property type="match status" value="1"/>
</dbReference>
<comment type="caution">
    <text evidence="5">Lacks conserved residue(s) required for the propagation of feature annotation.</text>
</comment>
<evidence type="ECO:0000256" key="4">
    <source>
        <dbReference type="ARBA" id="ARBA00022691"/>
    </source>
</evidence>
<sequence length="184" mass="19928">MTELMHVSGGPTKPEIIAVALSKLDLADNCRFFDIGCGTGAVSIEASKMVRNISICAIDAREEAINVTKKNFEAFKITNAKVFSGESSEILEKQDVGSIDCAFIGGTKNISRVLEVLAEKKAKSIVVNAVRIETVVNVINKMKELDLFDEVLHLIVSRGAPITGETMFKPENPVYVIVGRSGKN</sequence>
<dbReference type="InterPro" id="IPR050714">
    <property type="entry name" value="Cobalamin_biosynth_MTase"/>
</dbReference>
<comment type="function">
    <text evidence="5">Catalyzes the methylation of C-15 in cobalt-precorrin-6B followed by the decarboxylation of C-12 to form cobalt-precorrin-7.</text>
</comment>
<dbReference type="Pfam" id="PF13847">
    <property type="entry name" value="Methyltransf_31"/>
    <property type="match status" value="1"/>
</dbReference>
<keyword evidence="2 5" id="KW-0489">Methyltransferase</keyword>
<keyword evidence="4 5" id="KW-0949">S-adenosyl-L-methionine</keyword>
<dbReference type="NCBIfam" id="TIGR02469">
    <property type="entry name" value="CbiT"/>
    <property type="match status" value="1"/>
</dbReference>
<dbReference type="InterPro" id="IPR014008">
    <property type="entry name" value="Cbl_synth_MTase_CbiT"/>
</dbReference>
<comment type="catalytic activity">
    <reaction evidence="5">
        <text>Co-precorrin-6B + S-adenosyl-L-methionine = Co-precorrin-7 + S-adenosyl-L-homocysteine + CO2</text>
        <dbReference type="Rhea" id="RHEA:36067"/>
        <dbReference type="ChEBI" id="CHEBI:16526"/>
        <dbReference type="ChEBI" id="CHEBI:57856"/>
        <dbReference type="ChEBI" id="CHEBI:59789"/>
        <dbReference type="ChEBI" id="CHEBI:70791"/>
        <dbReference type="ChEBI" id="CHEBI:72780"/>
        <dbReference type="EC" id="2.1.1.196"/>
    </reaction>
</comment>
<gene>
    <name evidence="5 7" type="primary">cbiT</name>
    <name evidence="7" type="ORF">RE476_11535</name>
</gene>
<dbReference type="InterPro" id="IPR029063">
    <property type="entry name" value="SAM-dependent_MTases_sf"/>
</dbReference>
<feature type="domain" description="Methyltransferase" evidence="6">
    <location>
        <begin position="28"/>
        <end position="108"/>
    </location>
</feature>
<feature type="binding site" evidence="5">
    <location>
        <position position="12"/>
    </location>
    <ligand>
        <name>S-adenosyl-L-methionine</name>
        <dbReference type="ChEBI" id="CHEBI:59789"/>
    </ligand>
</feature>
<evidence type="ECO:0000313" key="8">
    <source>
        <dbReference type="Proteomes" id="UP001183006"/>
    </source>
</evidence>
<keyword evidence="8" id="KW-1185">Reference proteome</keyword>
<evidence type="ECO:0000313" key="7">
    <source>
        <dbReference type="EMBL" id="WMW21988.1"/>
    </source>
</evidence>
<proteinExistence type="inferred from homology"/>
<name>A0AA51UF31_9EURY</name>
<comment type="similarity">
    <text evidence="5">Belongs to the methyltransferase superfamily. Archaeal-type CbiT family.</text>
</comment>
<evidence type="ECO:0000256" key="3">
    <source>
        <dbReference type="ARBA" id="ARBA00022679"/>
    </source>
</evidence>
<evidence type="ECO:0000256" key="2">
    <source>
        <dbReference type="ARBA" id="ARBA00022603"/>
    </source>
</evidence>
<dbReference type="EC" id="2.1.1.196" evidence="5"/>
<dbReference type="KEGG" id="mmav:RE476_11535"/>
<dbReference type="GeneID" id="84230782"/>
<feature type="binding site" evidence="5">
    <location>
        <begin position="36"/>
        <end position="40"/>
    </location>
    <ligand>
        <name>S-adenosyl-L-methionine</name>
        <dbReference type="ChEBI" id="CHEBI:59789"/>
    </ligand>
</feature>
<dbReference type="CDD" id="cd02440">
    <property type="entry name" value="AdoMet_MTases"/>
    <property type="match status" value="1"/>
</dbReference>
<reference evidence="7" key="1">
    <citation type="submission" date="2023-08" db="EMBL/GenBank/DDBJ databases">
        <title>Methanolobus mangrovi sp. nov. and Methanolobus sediminis sp. nov, two novel methylotrophic methanogens isolated from mangrove sediments in China.</title>
        <authorList>
            <person name="Zhou J."/>
        </authorList>
    </citation>
    <scope>NUCLEOTIDE SEQUENCE</scope>
    <source>
        <strain evidence="7">FTZ2</strain>
    </source>
</reference>
<keyword evidence="3 5" id="KW-0808">Transferase</keyword>
<dbReference type="InterPro" id="IPR025714">
    <property type="entry name" value="Methyltranfer_dom"/>
</dbReference>
<dbReference type="InterPro" id="IPR023475">
    <property type="entry name" value="CbiT"/>
</dbReference>
<feature type="binding site" evidence="5">
    <location>
        <position position="59"/>
    </location>
    <ligand>
        <name>S-adenosyl-L-methionine</name>
        <dbReference type="ChEBI" id="CHEBI:59789"/>
    </ligand>
</feature>
<dbReference type="GO" id="GO:0019251">
    <property type="term" value="P:anaerobic cobalamin biosynthetic process"/>
    <property type="evidence" value="ECO:0007669"/>
    <property type="project" value="UniProtKB-UniRule"/>
</dbReference>
<dbReference type="Gene3D" id="3.40.50.150">
    <property type="entry name" value="Vaccinia Virus protein VP39"/>
    <property type="match status" value="1"/>
</dbReference>
<evidence type="ECO:0000256" key="5">
    <source>
        <dbReference type="HAMAP-Rule" id="MF_00786"/>
    </source>
</evidence>
<dbReference type="GO" id="GO:0032259">
    <property type="term" value="P:methylation"/>
    <property type="evidence" value="ECO:0007669"/>
    <property type="project" value="UniProtKB-KW"/>
</dbReference>
<accession>A0AA51UF31</accession>
<organism evidence="7 8">
    <name type="scientific">Methanolobus mangrovi</name>
    <dbReference type="NCBI Taxonomy" id="3072977"/>
    <lineage>
        <taxon>Archaea</taxon>
        <taxon>Methanobacteriati</taxon>
        <taxon>Methanobacteriota</taxon>
        <taxon>Stenosarchaea group</taxon>
        <taxon>Methanomicrobia</taxon>
        <taxon>Methanosarcinales</taxon>
        <taxon>Methanosarcinaceae</taxon>
        <taxon>Methanolobus</taxon>
    </lineage>
</organism>
<dbReference type="AlphaFoldDB" id="A0AA51UF31"/>
<dbReference type="RefSeq" id="WP_309307781.1">
    <property type="nucleotide sequence ID" value="NZ_CP133594.1"/>
</dbReference>
<dbReference type="PANTHER" id="PTHR43182">
    <property type="entry name" value="COBALT-PRECORRIN-6B C(15)-METHYLTRANSFERASE (DECARBOXYLATING)"/>
    <property type="match status" value="1"/>
</dbReference>
<dbReference type="Proteomes" id="UP001183006">
    <property type="component" value="Chromosome"/>
</dbReference>
<dbReference type="EMBL" id="CP133594">
    <property type="protein sequence ID" value="WMW21988.1"/>
    <property type="molecule type" value="Genomic_DNA"/>
</dbReference>
<dbReference type="GO" id="GO:0008276">
    <property type="term" value="F:protein methyltransferase activity"/>
    <property type="evidence" value="ECO:0007669"/>
    <property type="project" value="InterPro"/>
</dbReference>